<name>A0A1F6MQE9_9BACT</name>
<evidence type="ECO:0000256" key="5">
    <source>
        <dbReference type="SAM" id="MobiDB-lite"/>
    </source>
</evidence>
<organism evidence="7 8">
    <name type="scientific">Candidatus Magasanikbacteria bacterium RIFCSPHIGHO2_02_FULL_51_14</name>
    <dbReference type="NCBI Taxonomy" id="1798683"/>
    <lineage>
        <taxon>Bacteria</taxon>
        <taxon>Candidatus Magasanikiibacteriota</taxon>
    </lineage>
</organism>
<evidence type="ECO:0000256" key="1">
    <source>
        <dbReference type="ARBA" id="ARBA00004613"/>
    </source>
</evidence>
<dbReference type="Proteomes" id="UP000177457">
    <property type="component" value="Unassembled WGS sequence"/>
</dbReference>
<keyword evidence="2" id="KW-0964">Secreted</keyword>
<dbReference type="InterPro" id="IPR053180">
    <property type="entry name" value="Ca-binding_acidic-repeat"/>
</dbReference>
<dbReference type="AlphaFoldDB" id="A0A1F6MQE9"/>
<sequence length="217" mass="22787">MVFGPKVGRLSKQQKTGFVLLLVFGVLAVGLGLLQMRNTIYSPFVVRPGGGEGASVAAFFDETTRLQQIDTDQDGLNDYEEMNFYGTSAYLPDTDSDGIEDKTEIEEGTDPLCPESEQCPLQTETPPSPTTTPITGLGASVQTPMDILGSAFAGASLGAGAATGTPNVFSVAQDPALLRELLIQTGSITEAQLAGISDEALLELARDVLSGQPTNNE</sequence>
<keyword evidence="4" id="KW-0106">Calcium</keyword>
<evidence type="ECO:0000313" key="8">
    <source>
        <dbReference type="Proteomes" id="UP000177457"/>
    </source>
</evidence>
<reference evidence="7 8" key="1">
    <citation type="journal article" date="2016" name="Nat. Commun.">
        <title>Thousands of microbial genomes shed light on interconnected biogeochemical processes in an aquifer system.</title>
        <authorList>
            <person name="Anantharaman K."/>
            <person name="Brown C.T."/>
            <person name="Hug L.A."/>
            <person name="Sharon I."/>
            <person name="Castelle C.J."/>
            <person name="Probst A.J."/>
            <person name="Thomas B.C."/>
            <person name="Singh A."/>
            <person name="Wilkins M.J."/>
            <person name="Karaoz U."/>
            <person name="Brodie E.L."/>
            <person name="Williams K.H."/>
            <person name="Hubbard S.S."/>
            <person name="Banfield J.F."/>
        </authorList>
    </citation>
    <scope>NUCLEOTIDE SEQUENCE [LARGE SCALE GENOMIC DNA]</scope>
</reference>
<dbReference type="STRING" id="1798683.A3C90_03345"/>
<feature type="compositionally biased region" description="Low complexity" evidence="5">
    <location>
        <begin position="120"/>
        <end position="131"/>
    </location>
</feature>
<proteinExistence type="predicted"/>
<dbReference type="EMBL" id="MFQE01000008">
    <property type="protein sequence ID" value="OGH73891.1"/>
    <property type="molecule type" value="Genomic_DNA"/>
</dbReference>
<keyword evidence="3" id="KW-0732">Signal</keyword>
<evidence type="ECO:0000256" key="2">
    <source>
        <dbReference type="ARBA" id="ARBA00022525"/>
    </source>
</evidence>
<accession>A0A1F6MQE9</accession>
<evidence type="ECO:0000256" key="3">
    <source>
        <dbReference type="ARBA" id="ARBA00022729"/>
    </source>
</evidence>
<keyword evidence="6" id="KW-0472">Membrane</keyword>
<keyword evidence="6" id="KW-1133">Transmembrane helix</keyword>
<dbReference type="InterPro" id="IPR059100">
    <property type="entry name" value="TSP3_bac"/>
</dbReference>
<feature type="region of interest" description="Disordered" evidence="5">
    <location>
        <begin position="109"/>
        <end position="131"/>
    </location>
</feature>
<protein>
    <submittedName>
        <fullName evidence="7">Uncharacterized protein</fullName>
    </submittedName>
</protein>
<dbReference type="PANTHER" id="PTHR37467">
    <property type="entry name" value="EXPORTED CALCIUM-BINDING GLYCOPROTEIN-RELATED"/>
    <property type="match status" value="1"/>
</dbReference>
<evidence type="ECO:0000256" key="6">
    <source>
        <dbReference type="SAM" id="Phobius"/>
    </source>
</evidence>
<keyword evidence="6" id="KW-0812">Transmembrane</keyword>
<gene>
    <name evidence="7" type="ORF">A3C90_03345</name>
</gene>
<dbReference type="Pfam" id="PF18884">
    <property type="entry name" value="TSP3_bac"/>
    <property type="match status" value="2"/>
</dbReference>
<dbReference type="PANTHER" id="PTHR37467:SF1">
    <property type="entry name" value="EXPORTED CALCIUM-BINDING GLYCOPROTEIN"/>
    <property type="match status" value="1"/>
</dbReference>
<comment type="caution">
    <text evidence="7">The sequence shown here is derived from an EMBL/GenBank/DDBJ whole genome shotgun (WGS) entry which is preliminary data.</text>
</comment>
<evidence type="ECO:0000313" key="7">
    <source>
        <dbReference type="EMBL" id="OGH73891.1"/>
    </source>
</evidence>
<evidence type="ECO:0000256" key="4">
    <source>
        <dbReference type="ARBA" id="ARBA00022837"/>
    </source>
</evidence>
<feature type="transmembrane region" description="Helical" evidence="6">
    <location>
        <begin position="16"/>
        <end position="34"/>
    </location>
</feature>
<comment type="subcellular location">
    <subcellularLocation>
        <location evidence="1">Secreted</location>
    </subcellularLocation>
</comment>